<dbReference type="GeneID" id="111085850"/>
<organism evidence="2 3">
    <name type="scientific">Limulus polyphemus</name>
    <name type="common">Atlantic horseshoe crab</name>
    <dbReference type="NCBI Taxonomy" id="6850"/>
    <lineage>
        <taxon>Eukaryota</taxon>
        <taxon>Metazoa</taxon>
        <taxon>Ecdysozoa</taxon>
        <taxon>Arthropoda</taxon>
        <taxon>Chelicerata</taxon>
        <taxon>Merostomata</taxon>
        <taxon>Xiphosura</taxon>
        <taxon>Limulidae</taxon>
        <taxon>Limulus</taxon>
    </lineage>
</organism>
<keyword evidence="1" id="KW-1133">Transmembrane helix</keyword>
<accession>A0ABM1SEJ4</accession>
<feature type="transmembrane region" description="Helical" evidence="1">
    <location>
        <begin position="81"/>
        <end position="102"/>
    </location>
</feature>
<dbReference type="RefSeq" id="XP_022242056.1">
    <property type="nucleotide sequence ID" value="XM_022386348.1"/>
</dbReference>
<evidence type="ECO:0000256" key="1">
    <source>
        <dbReference type="SAM" id="Phobius"/>
    </source>
</evidence>
<name>A0ABM1SEJ4_LIMPO</name>
<feature type="transmembrane region" description="Helical" evidence="1">
    <location>
        <begin position="48"/>
        <end position="69"/>
    </location>
</feature>
<dbReference type="Proteomes" id="UP000694941">
    <property type="component" value="Unplaced"/>
</dbReference>
<protein>
    <submittedName>
        <fullName evidence="3 4">Uncharacterized protein LOC111085850 isoform X1</fullName>
    </submittedName>
</protein>
<keyword evidence="2" id="KW-1185">Reference proteome</keyword>
<evidence type="ECO:0000313" key="3">
    <source>
        <dbReference type="RefSeq" id="XP_022242049.1"/>
    </source>
</evidence>
<keyword evidence="1" id="KW-0472">Membrane</keyword>
<sequence>MAQNNRVSDLNQCRNISTRNASFVGQGPGFTSAVSRCSFKPENIGSNILIIVGLTLTLAGIAITVTGVYTEFTHPETRPIVLGIGPSLIGIGVFFLFLRLFFCHPRFFSCCKGLKGIKQWFSSKNVTNTGIMNIGAPLKTTSVKNFLHQEPTIVGGTSPLMNVDTRIKPSIRSTNKAGTSAKVNFLSTTEVKEIVTPNYSVDCQGRNVNEDEQFKSIFCRPTPGGKFDSVVSASRKQEVEAGSRSNAGINTTRSTSVDFINDFNNTVNTLKLK</sequence>
<evidence type="ECO:0000313" key="2">
    <source>
        <dbReference type="Proteomes" id="UP000694941"/>
    </source>
</evidence>
<keyword evidence="1" id="KW-0812">Transmembrane</keyword>
<evidence type="ECO:0000313" key="4">
    <source>
        <dbReference type="RefSeq" id="XP_022242056.1"/>
    </source>
</evidence>
<reference evidence="3 4" key="1">
    <citation type="submission" date="2025-05" db="UniProtKB">
        <authorList>
            <consortium name="RefSeq"/>
        </authorList>
    </citation>
    <scope>IDENTIFICATION</scope>
    <source>
        <tissue evidence="3 4">Muscle</tissue>
    </source>
</reference>
<dbReference type="RefSeq" id="XP_022242049.1">
    <property type="nucleotide sequence ID" value="XM_022386341.1"/>
</dbReference>
<proteinExistence type="predicted"/>
<gene>
    <name evidence="3 4" type="primary">LOC111085850</name>
</gene>